<evidence type="ECO:0000313" key="7">
    <source>
        <dbReference type="Proteomes" id="UP000594454"/>
    </source>
</evidence>
<dbReference type="GO" id="GO:0003677">
    <property type="term" value="F:DNA binding"/>
    <property type="evidence" value="ECO:0007669"/>
    <property type="project" value="UniProtKB-KW"/>
</dbReference>
<keyword evidence="2" id="KW-0238">DNA-binding</keyword>
<evidence type="ECO:0000259" key="5">
    <source>
        <dbReference type="Pfam" id="PF04218"/>
    </source>
</evidence>
<evidence type="ECO:0000259" key="4">
    <source>
        <dbReference type="Pfam" id="PF03221"/>
    </source>
</evidence>
<dbReference type="Pfam" id="PF03221">
    <property type="entry name" value="HTH_Tnp_Tc5"/>
    <property type="match status" value="1"/>
</dbReference>
<name>A0A7R8UB79_HERIL</name>
<comment type="subcellular location">
    <subcellularLocation>
        <location evidence="1">Nucleus</location>
    </subcellularLocation>
</comment>
<dbReference type="GO" id="GO:0005634">
    <property type="term" value="C:nucleus"/>
    <property type="evidence" value="ECO:0007669"/>
    <property type="project" value="UniProtKB-SubCell"/>
</dbReference>
<dbReference type="InterPro" id="IPR009057">
    <property type="entry name" value="Homeodomain-like_sf"/>
</dbReference>
<organism evidence="6 7">
    <name type="scientific">Hermetia illucens</name>
    <name type="common">Black soldier fly</name>
    <dbReference type="NCBI Taxonomy" id="343691"/>
    <lineage>
        <taxon>Eukaryota</taxon>
        <taxon>Metazoa</taxon>
        <taxon>Ecdysozoa</taxon>
        <taxon>Arthropoda</taxon>
        <taxon>Hexapoda</taxon>
        <taxon>Insecta</taxon>
        <taxon>Pterygota</taxon>
        <taxon>Neoptera</taxon>
        <taxon>Endopterygota</taxon>
        <taxon>Diptera</taxon>
        <taxon>Brachycera</taxon>
        <taxon>Stratiomyomorpha</taxon>
        <taxon>Stratiomyidae</taxon>
        <taxon>Hermetiinae</taxon>
        <taxon>Hermetia</taxon>
    </lineage>
</organism>
<proteinExistence type="predicted"/>
<dbReference type="EMBL" id="LR899009">
    <property type="protein sequence ID" value="CAD7077564.1"/>
    <property type="molecule type" value="Genomic_DNA"/>
</dbReference>
<dbReference type="InterPro" id="IPR006600">
    <property type="entry name" value="HTH_CenpB_DNA-bd_dom"/>
</dbReference>
<gene>
    <name evidence="6" type="ORF">HERILL_LOCUS901</name>
</gene>
<protein>
    <submittedName>
        <fullName evidence="6">Uncharacterized protein</fullName>
    </submittedName>
</protein>
<dbReference type="InParanoid" id="A0A7R8UB79"/>
<accession>A0A7R8UB79</accession>
<dbReference type="SUPFAM" id="SSF46689">
    <property type="entry name" value="Homeodomain-like"/>
    <property type="match status" value="2"/>
</dbReference>
<evidence type="ECO:0000256" key="1">
    <source>
        <dbReference type="ARBA" id="ARBA00004123"/>
    </source>
</evidence>
<sequence length="181" mass="20491">MPPRQDSNSKVKKKVGKTIRMEVKSMILKLEDRGCSTSSIGRELNLLRMTVQTILKDKEKLITAPPSVSLNSTIIRKRNALICEMEKLLHTWIQNQTQRRVNLSLAIIQSKALSIINTLQNKHDQPNIDEITTDIVDLANRLPDIVVTADDIDDLLSSHSQELTDEDLIELEAQVQEEAIE</sequence>
<dbReference type="InterPro" id="IPR007889">
    <property type="entry name" value="HTH_Psq"/>
</dbReference>
<dbReference type="Gene3D" id="1.10.10.60">
    <property type="entry name" value="Homeodomain-like"/>
    <property type="match status" value="1"/>
</dbReference>
<feature type="domain" description="HTH psq-type" evidence="5">
    <location>
        <begin position="24"/>
        <end position="62"/>
    </location>
</feature>
<evidence type="ECO:0000313" key="6">
    <source>
        <dbReference type="EMBL" id="CAD7077564.1"/>
    </source>
</evidence>
<dbReference type="Proteomes" id="UP000594454">
    <property type="component" value="Chromosome 1"/>
</dbReference>
<feature type="domain" description="HTH CENPB-type" evidence="4">
    <location>
        <begin position="84"/>
        <end position="123"/>
    </location>
</feature>
<reference evidence="6 7" key="1">
    <citation type="submission" date="2020-11" db="EMBL/GenBank/DDBJ databases">
        <authorList>
            <person name="Wallbank WR R."/>
            <person name="Pardo Diaz C."/>
            <person name="Kozak K."/>
            <person name="Martin S."/>
            <person name="Jiggins C."/>
            <person name="Moest M."/>
            <person name="Warren A I."/>
            <person name="Generalovic N T."/>
            <person name="Byers J.R.P. K."/>
            <person name="Montejo-Kovacevich G."/>
            <person name="Yen C E."/>
        </authorList>
    </citation>
    <scope>NUCLEOTIDE SEQUENCE [LARGE SCALE GENOMIC DNA]</scope>
</reference>
<dbReference type="AlphaFoldDB" id="A0A7R8UB79"/>
<evidence type="ECO:0000256" key="3">
    <source>
        <dbReference type="ARBA" id="ARBA00023242"/>
    </source>
</evidence>
<evidence type="ECO:0000256" key="2">
    <source>
        <dbReference type="ARBA" id="ARBA00023125"/>
    </source>
</evidence>
<dbReference type="Pfam" id="PF04218">
    <property type="entry name" value="CENP-B_N"/>
    <property type="match status" value="1"/>
</dbReference>
<keyword evidence="7" id="KW-1185">Reference proteome</keyword>
<keyword evidence="3" id="KW-0539">Nucleus</keyword>